<evidence type="ECO:0000313" key="3">
    <source>
        <dbReference type="Proteomes" id="UP000809337"/>
    </source>
</evidence>
<sequence length="479" mass="51263">MIRRRLIPALLALMLAQPVQAQSPADLLNDVDRILADGGGLGLDVELTRALRAARAQGPLDPDWAQVMVVTASLIATGLCKAERALDLYDNALTVAQDAPEMQQFVRIWRAYTYAYFGRPDLARADLDRVTVDPATYLEDEYATQLQGWLAGPVSVSDSPGFLKCTEVARDAADLFNAGDLDQARSLLIGLNLPEVLAQEPLVRISNLSTLSLLAVISGRMGQDDSAVFDRIIADLSVPDVTPPTLRPEMVADAGHAQMVADVLDMVVNSDRTGTGAAARRTTAQRWLEGLAPQDAQAEIRALSFAVNDYRIAGNWPRAAQAVQELLALPDLDADLRAMSEVELVELQSYIAVAEGRPVDHIALANAFRAVFDTDGIAAAVRVDVAGRLVGAFDHAGHAYLAHVAGIEVWQYMRDIQRATAQAGDSVAGQGKVLRATADITIADGFDVAAQPPDGTPPPPGLCQEVVGIELCTIVLQQP</sequence>
<dbReference type="RefSeq" id="WP_231035994.1">
    <property type="nucleotide sequence ID" value="NZ_JAJNGX010000033.1"/>
</dbReference>
<comment type="caution">
    <text evidence="2">The sequence shown here is derived from an EMBL/GenBank/DDBJ whole genome shotgun (WGS) entry which is preliminary data.</text>
</comment>
<gene>
    <name evidence="2" type="ORF">JQX14_22270</name>
</gene>
<protein>
    <recommendedName>
        <fullName evidence="4">Tetratricopeptide repeat protein</fullName>
    </recommendedName>
</protein>
<reference evidence="2" key="1">
    <citation type="submission" date="2021-01" db="EMBL/GenBank/DDBJ databases">
        <title>Diatom-associated Roseobacters Show Island Model of Population Structure.</title>
        <authorList>
            <person name="Qu L."/>
            <person name="Feng X."/>
            <person name="Chen Y."/>
            <person name="Li L."/>
            <person name="Wang X."/>
            <person name="Hu Z."/>
            <person name="Wang H."/>
            <person name="Luo H."/>
        </authorList>
    </citation>
    <scope>NUCLEOTIDE SEQUENCE</scope>
    <source>
        <strain evidence="2">SM26-45</strain>
    </source>
</reference>
<feature type="chain" id="PRO_5040224080" description="Tetratricopeptide repeat protein" evidence="1">
    <location>
        <begin position="22"/>
        <end position="479"/>
    </location>
</feature>
<proteinExistence type="predicted"/>
<evidence type="ECO:0000313" key="2">
    <source>
        <dbReference type="EMBL" id="MBM2357280.1"/>
    </source>
</evidence>
<dbReference type="AlphaFoldDB" id="A0A9Q2RUR4"/>
<dbReference type="EMBL" id="JAFBWN010000032">
    <property type="protein sequence ID" value="MBM2357280.1"/>
    <property type="molecule type" value="Genomic_DNA"/>
</dbReference>
<evidence type="ECO:0008006" key="4">
    <source>
        <dbReference type="Google" id="ProtNLM"/>
    </source>
</evidence>
<keyword evidence="1" id="KW-0732">Signal</keyword>
<name>A0A9Q2RUR4_9RHOB</name>
<accession>A0A9Q2RUR4</accession>
<feature type="signal peptide" evidence="1">
    <location>
        <begin position="1"/>
        <end position="21"/>
    </location>
</feature>
<evidence type="ECO:0000256" key="1">
    <source>
        <dbReference type="SAM" id="SignalP"/>
    </source>
</evidence>
<dbReference type="Proteomes" id="UP000809337">
    <property type="component" value="Unassembled WGS sequence"/>
</dbReference>
<organism evidence="2 3">
    <name type="scientific">Pseudosulfitobacter pseudonitzschiae</name>
    <dbReference type="NCBI Taxonomy" id="1402135"/>
    <lineage>
        <taxon>Bacteria</taxon>
        <taxon>Pseudomonadati</taxon>
        <taxon>Pseudomonadota</taxon>
        <taxon>Alphaproteobacteria</taxon>
        <taxon>Rhodobacterales</taxon>
        <taxon>Roseobacteraceae</taxon>
        <taxon>Pseudosulfitobacter</taxon>
    </lineage>
</organism>